<dbReference type="OrthoDB" id="9811889at2"/>
<dbReference type="InterPro" id="IPR001789">
    <property type="entry name" value="Sig_transdc_resp-reg_receiver"/>
</dbReference>
<feature type="modified residue" description="4-aspartylphosphate" evidence="5">
    <location>
        <position position="384"/>
    </location>
</feature>
<proteinExistence type="predicted"/>
<evidence type="ECO:0000256" key="1">
    <source>
        <dbReference type="ARBA" id="ARBA00000085"/>
    </source>
</evidence>
<keyword evidence="3 5" id="KW-0597">Phosphoprotein</keyword>
<dbReference type="InterPro" id="IPR004358">
    <property type="entry name" value="Sig_transdc_His_kin-like_C"/>
</dbReference>
<dbReference type="PROSITE" id="PS50110">
    <property type="entry name" value="RESPONSE_REGULATORY"/>
    <property type="match status" value="1"/>
</dbReference>
<dbReference type="Pfam" id="PF02518">
    <property type="entry name" value="HATPase_c"/>
    <property type="match status" value="1"/>
</dbReference>
<reference evidence="9 10" key="1">
    <citation type="submission" date="2019-05" db="EMBL/GenBank/DDBJ databases">
        <title>Tamlana fucoidanivorans sp. nov., isolated from the surface of algae collected from Fujian province in China.</title>
        <authorList>
            <person name="Li J."/>
        </authorList>
    </citation>
    <scope>NUCLEOTIDE SEQUENCE [LARGE SCALE GENOMIC DNA]</scope>
    <source>
        <strain evidence="9 10">CW2-9</strain>
    </source>
</reference>
<keyword evidence="6" id="KW-0812">Transmembrane</keyword>
<evidence type="ECO:0000313" key="10">
    <source>
        <dbReference type="Proteomes" id="UP000308713"/>
    </source>
</evidence>
<dbReference type="CDD" id="cd17546">
    <property type="entry name" value="REC_hyHK_CKI1_RcsC-like"/>
    <property type="match status" value="1"/>
</dbReference>
<dbReference type="PANTHER" id="PTHR45339:SF1">
    <property type="entry name" value="HYBRID SIGNAL TRANSDUCTION HISTIDINE KINASE J"/>
    <property type="match status" value="1"/>
</dbReference>
<gene>
    <name evidence="9" type="ORF">FGF67_03015</name>
</gene>
<dbReference type="InterPro" id="IPR005467">
    <property type="entry name" value="His_kinase_dom"/>
</dbReference>
<keyword evidence="4" id="KW-0902">Two-component regulatory system</keyword>
<dbReference type="InterPro" id="IPR003661">
    <property type="entry name" value="HisK_dim/P_dom"/>
</dbReference>
<dbReference type="GO" id="GO:0000155">
    <property type="term" value="F:phosphorelay sensor kinase activity"/>
    <property type="evidence" value="ECO:0007669"/>
    <property type="project" value="InterPro"/>
</dbReference>
<comment type="caution">
    <text evidence="9">The sequence shown here is derived from an EMBL/GenBank/DDBJ whole genome shotgun (WGS) entry which is preliminary data.</text>
</comment>
<evidence type="ECO:0000259" key="8">
    <source>
        <dbReference type="PROSITE" id="PS50110"/>
    </source>
</evidence>
<dbReference type="EMBL" id="VDCS01000002">
    <property type="protein sequence ID" value="TNJ46620.1"/>
    <property type="molecule type" value="Genomic_DNA"/>
</dbReference>
<dbReference type="InterPro" id="IPR036890">
    <property type="entry name" value="HATPase_C_sf"/>
</dbReference>
<evidence type="ECO:0000256" key="4">
    <source>
        <dbReference type="ARBA" id="ARBA00023012"/>
    </source>
</evidence>
<dbReference type="InterPro" id="IPR011006">
    <property type="entry name" value="CheY-like_superfamily"/>
</dbReference>
<name>A0A5C4SRJ0_9FLAO</name>
<dbReference type="PANTHER" id="PTHR45339">
    <property type="entry name" value="HYBRID SIGNAL TRANSDUCTION HISTIDINE KINASE J"/>
    <property type="match status" value="1"/>
</dbReference>
<evidence type="ECO:0000259" key="7">
    <source>
        <dbReference type="PROSITE" id="PS50109"/>
    </source>
</evidence>
<sequence length="459" mass="52283">MSFFIFLSIACILLIGYTFLEKEIYTESAALFLFILAIIQVFGLQYFLKNQLKNEVKIKNLELRIRELKAGFESTEKMLDYNSVYMTNLSYEIRTPLSTVLGMLNMLKLTDLDANQQAQIEIAEYSSKHLLQLVNMVTSNAEVEKDEIKLNLKAMDLKADLTKLFKVFEYQAFDKGLAFEYRFLSEEKDKFFTLGDTVRIQQVLINLINNAIKFTHSGKVSVIVDQSVGIDDYQIVTFYVKDTGIGMRDHEVTQIFKAPKDESSHYNTHLIKDYRGGGMGLSISQKLVSLLGGTLKLETKENEGSAFYFSLQLKKTLNIKTADVESKPVELNKFRVLVAEDNRTNQKVIKFLLERQGADCTFAKNGREALELYKILDFDMVFMDIYMPDMDGLMATKLIRETEKYKIEGTPIVAVSASAFEQDIENAKLAGIDDFLAKPIETDKLKALIRKHAKAKNSA</sequence>
<dbReference type="PRINTS" id="PR00344">
    <property type="entry name" value="BCTRLSENSOR"/>
</dbReference>
<keyword evidence="10" id="KW-1185">Reference proteome</keyword>
<dbReference type="InterPro" id="IPR036097">
    <property type="entry name" value="HisK_dim/P_sf"/>
</dbReference>
<dbReference type="Gene3D" id="1.10.287.130">
    <property type="match status" value="1"/>
</dbReference>
<dbReference type="EC" id="2.7.13.3" evidence="2"/>
<evidence type="ECO:0000256" key="3">
    <source>
        <dbReference type="ARBA" id="ARBA00022553"/>
    </source>
</evidence>
<dbReference type="Proteomes" id="UP000308713">
    <property type="component" value="Unassembled WGS sequence"/>
</dbReference>
<protein>
    <recommendedName>
        <fullName evidence="2">histidine kinase</fullName>
        <ecNumber evidence="2">2.7.13.3</ecNumber>
    </recommendedName>
</protein>
<dbReference type="Pfam" id="PF00072">
    <property type="entry name" value="Response_reg"/>
    <property type="match status" value="1"/>
</dbReference>
<dbReference type="RefSeq" id="WP_139694991.1">
    <property type="nucleotide sequence ID" value="NZ_CP074074.1"/>
</dbReference>
<dbReference type="SUPFAM" id="SSF55874">
    <property type="entry name" value="ATPase domain of HSP90 chaperone/DNA topoisomerase II/histidine kinase"/>
    <property type="match status" value="1"/>
</dbReference>
<feature type="transmembrane region" description="Helical" evidence="6">
    <location>
        <begin position="30"/>
        <end position="48"/>
    </location>
</feature>
<dbReference type="Gene3D" id="3.40.50.2300">
    <property type="match status" value="1"/>
</dbReference>
<dbReference type="SUPFAM" id="SSF52172">
    <property type="entry name" value="CheY-like"/>
    <property type="match status" value="1"/>
</dbReference>
<dbReference type="SMART" id="SM00388">
    <property type="entry name" value="HisKA"/>
    <property type="match status" value="1"/>
</dbReference>
<dbReference type="SMART" id="SM00387">
    <property type="entry name" value="HATPase_c"/>
    <property type="match status" value="1"/>
</dbReference>
<evidence type="ECO:0000256" key="6">
    <source>
        <dbReference type="SAM" id="Phobius"/>
    </source>
</evidence>
<dbReference type="SMART" id="SM00448">
    <property type="entry name" value="REC"/>
    <property type="match status" value="1"/>
</dbReference>
<evidence type="ECO:0000256" key="2">
    <source>
        <dbReference type="ARBA" id="ARBA00012438"/>
    </source>
</evidence>
<dbReference type="Pfam" id="PF00512">
    <property type="entry name" value="HisKA"/>
    <property type="match status" value="1"/>
</dbReference>
<dbReference type="CDD" id="cd00082">
    <property type="entry name" value="HisKA"/>
    <property type="match status" value="1"/>
</dbReference>
<dbReference type="Gene3D" id="3.30.565.10">
    <property type="entry name" value="Histidine kinase-like ATPase, C-terminal domain"/>
    <property type="match status" value="1"/>
</dbReference>
<dbReference type="PROSITE" id="PS50109">
    <property type="entry name" value="HIS_KIN"/>
    <property type="match status" value="1"/>
</dbReference>
<keyword evidence="6" id="KW-1133">Transmembrane helix</keyword>
<keyword evidence="6" id="KW-0472">Membrane</keyword>
<accession>A0A5C4SRJ0</accession>
<comment type="catalytic activity">
    <reaction evidence="1">
        <text>ATP + protein L-histidine = ADP + protein N-phospho-L-histidine.</text>
        <dbReference type="EC" id="2.7.13.3"/>
    </reaction>
</comment>
<evidence type="ECO:0000313" key="9">
    <source>
        <dbReference type="EMBL" id="TNJ46620.1"/>
    </source>
</evidence>
<dbReference type="SUPFAM" id="SSF47384">
    <property type="entry name" value="Homodimeric domain of signal transducing histidine kinase"/>
    <property type="match status" value="1"/>
</dbReference>
<dbReference type="InterPro" id="IPR003594">
    <property type="entry name" value="HATPase_dom"/>
</dbReference>
<dbReference type="AlphaFoldDB" id="A0A5C4SRJ0"/>
<evidence type="ECO:0000256" key="5">
    <source>
        <dbReference type="PROSITE-ProRule" id="PRU00169"/>
    </source>
</evidence>
<feature type="domain" description="Response regulatory" evidence="8">
    <location>
        <begin position="335"/>
        <end position="453"/>
    </location>
</feature>
<feature type="domain" description="Histidine kinase" evidence="7">
    <location>
        <begin position="88"/>
        <end position="315"/>
    </location>
</feature>
<organism evidence="9 10">
    <name type="scientific">Allotamlana fucoidanivorans</name>
    <dbReference type="NCBI Taxonomy" id="2583814"/>
    <lineage>
        <taxon>Bacteria</taxon>
        <taxon>Pseudomonadati</taxon>
        <taxon>Bacteroidota</taxon>
        <taxon>Flavobacteriia</taxon>
        <taxon>Flavobacteriales</taxon>
        <taxon>Flavobacteriaceae</taxon>
        <taxon>Allotamlana</taxon>
    </lineage>
</organism>